<dbReference type="RefSeq" id="WP_119635638.1">
    <property type="nucleotide sequence ID" value="NZ_JANIKY010000005.1"/>
</dbReference>
<dbReference type="NCBIfam" id="TIGR01742">
    <property type="entry name" value="SA_tandem_lipo"/>
    <property type="match status" value="1"/>
</dbReference>
<dbReference type="InterPro" id="IPR007595">
    <property type="entry name" value="Csa"/>
</dbReference>
<protein>
    <submittedName>
        <fullName evidence="2">Tandem-type lipoprotein</fullName>
    </submittedName>
</protein>
<dbReference type="Pfam" id="PF04507">
    <property type="entry name" value="DUF576"/>
    <property type="match status" value="1"/>
</dbReference>
<dbReference type="PROSITE" id="PS51257">
    <property type="entry name" value="PROKAR_LIPOPROTEIN"/>
    <property type="match status" value="1"/>
</dbReference>
<sequence>MIHIKTISLCIGLVALTIMMGGCGVMNNENSTENSNETSSEKKIKQSFNKSLKMYPIKNLEDFYDKEGFRDGEFDKNDKGTWVLYSGMSIQQNKGDALIRKAMVLHINRNSRQSSGEYIIAKVRKNNKGDLESNEEKYPVVLINNKIVPKEDIKDENIKKEIEDFRFFVQYANFKDLNSYGQGHFDYNPKVPSYSAEYQLSNDDYNVKQLRERYDIPTNKAPKLILDGKGEIDGSTVGYKRIQVEFEENEESSIFYTDLTDFKPSEEIK</sequence>
<reference evidence="2 3" key="1">
    <citation type="journal article" date="2016" name="Front. Microbiol.">
        <title>Comprehensive Phylogenetic Analysis of Bovine Non-aureus Staphylococci Species Based on Whole-Genome Sequencing.</title>
        <authorList>
            <person name="Naushad S."/>
            <person name="Barkema H.W."/>
            <person name="Luby C."/>
            <person name="Condas L.A."/>
            <person name="Nobrega D.B."/>
            <person name="Carson D.A."/>
            <person name="De Buck J."/>
        </authorList>
    </citation>
    <scope>NUCLEOTIDE SEQUENCE [LARGE SCALE GENOMIC DNA]</scope>
    <source>
        <strain evidence="2 3">SNUC 5959</strain>
    </source>
</reference>
<dbReference type="InterPro" id="IPR038641">
    <property type="entry name" value="Csa_sf"/>
</dbReference>
<dbReference type="AlphaFoldDB" id="A0A418JHY6"/>
<dbReference type="STRING" id="1284.SHYC_00585"/>
<organism evidence="2 3">
    <name type="scientific">Staphylococcus hyicus</name>
    <dbReference type="NCBI Taxonomy" id="1284"/>
    <lineage>
        <taxon>Bacteria</taxon>
        <taxon>Bacillati</taxon>
        <taxon>Bacillota</taxon>
        <taxon>Bacilli</taxon>
        <taxon>Bacillales</taxon>
        <taxon>Staphylococcaceae</taxon>
        <taxon>Staphylococcus</taxon>
    </lineage>
</organism>
<keyword evidence="2" id="KW-0449">Lipoprotein</keyword>
<evidence type="ECO:0000313" key="2">
    <source>
        <dbReference type="EMBL" id="RIO44988.1"/>
    </source>
</evidence>
<comment type="similarity">
    <text evidence="1">Belongs to the staphylococcal tandem lipoprotein family.</text>
</comment>
<dbReference type="Proteomes" id="UP000285625">
    <property type="component" value="Unassembled WGS sequence"/>
</dbReference>
<evidence type="ECO:0000313" key="3">
    <source>
        <dbReference type="Proteomes" id="UP000285625"/>
    </source>
</evidence>
<accession>A0A418JHY6</accession>
<name>A0A418JHY6_STAHY</name>
<dbReference type="EMBL" id="QXVO01000025">
    <property type="protein sequence ID" value="RIO44988.1"/>
    <property type="molecule type" value="Genomic_DNA"/>
</dbReference>
<proteinExistence type="inferred from homology"/>
<gene>
    <name evidence="2" type="ORF">BUZ57_08590</name>
</gene>
<comment type="caution">
    <text evidence="2">The sequence shown here is derived from an EMBL/GenBank/DDBJ whole genome shotgun (WGS) entry which is preliminary data.</text>
</comment>
<evidence type="ECO:0000256" key="1">
    <source>
        <dbReference type="ARBA" id="ARBA00009715"/>
    </source>
</evidence>
<dbReference type="Gene3D" id="2.50.20.40">
    <property type="match status" value="1"/>
</dbReference>